<name>A0A6A3BWJ9_HIBSY</name>
<protein>
    <submittedName>
        <fullName evidence="8">Uclacyanin-2</fullName>
    </submittedName>
</protein>
<dbReference type="SUPFAM" id="SSF49503">
    <property type="entry name" value="Cupredoxins"/>
    <property type="match status" value="1"/>
</dbReference>
<keyword evidence="5" id="KW-0812">Transmembrane</keyword>
<evidence type="ECO:0000256" key="5">
    <source>
        <dbReference type="SAM" id="Phobius"/>
    </source>
</evidence>
<keyword evidence="9" id="KW-1185">Reference proteome</keyword>
<evidence type="ECO:0000256" key="2">
    <source>
        <dbReference type="ARBA" id="ARBA00023008"/>
    </source>
</evidence>
<keyword evidence="5" id="KW-0472">Membrane</keyword>
<gene>
    <name evidence="8" type="ORF">F3Y22_tig00016725pilonHSYRG00054</name>
</gene>
<dbReference type="InterPro" id="IPR008972">
    <property type="entry name" value="Cupredoxin"/>
</dbReference>
<evidence type="ECO:0000313" key="8">
    <source>
        <dbReference type="EMBL" id="KAE8721123.1"/>
    </source>
</evidence>
<keyword evidence="2" id="KW-0186">Copper</keyword>
<dbReference type="GO" id="GO:0005886">
    <property type="term" value="C:plasma membrane"/>
    <property type="evidence" value="ECO:0007669"/>
    <property type="project" value="TreeGrafter"/>
</dbReference>
<dbReference type="EMBL" id="VEPZ02000640">
    <property type="protein sequence ID" value="KAE8721123.1"/>
    <property type="molecule type" value="Genomic_DNA"/>
</dbReference>
<keyword evidence="1" id="KW-0479">Metal-binding</keyword>
<dbReference type="Gene3D" id="2.60.40.420">
    <property type="entry name" value="Cupredoxins - blue copper proteins"/>
    <property type="match status" value="1"/>
</dbReference>
<dbReference type="FunFam" id="2.60.40.420:FF:000003">
    <property type="entry name" value="Blue copper"/>
    <property type="match status" value="1"/>
</dbReference>
<reference evidence="8" key="1">
    <citation type="submission" date="2019-09" db="EMBL/GenBank/DDBJ databases">
        <title>Draft genome information of white flower Hibiscus syriacus.</title>
        <authorList>
            <person name="Kim Y.-M."/>
        </authorList>
    </citation>
    <scope>NUCLEOTIDE SEQUENCE [LARGE SCALE GENOMIC DNA]</scope>
    <source>
        <strain evidence="8">YM2019G1</strain>
    </source>
</reference>
<feature type="region of interest" description="Disordered" evidence="4">
    <location>
        <begin position="122"/>
        <end position="153"/>
    </location>
</feature>
<feature type="chain" id="PRO_5025337637" evidence="6">
    <location>
        <begin position="20"/>
        <end position="179"/>
    </location>
</feature>
<evidence type="ECO:0000313" key="9">
    <source>
        <dbReference type="Proteomes" id="UP000436088"/>
    </source>
</evidence>
<comment type="caution">
    <text evidence="8">The sequence shown here is derived from an EMBL/GenBank/DDBJ whole genome shotgun (WGS) entry which is preliminary data.</text>
</comment>
<proteinExistence type="predicted"/>
<dbReference type="GO" id="GO:0046872">
    <property type="term" value="F:metal ion binding"/>
    <property type="evidence" value="ECO:0007669"/>
    <property type="project" value="UniProtKB-KW"/>
</dbReference>
<accession>A0A6A3BWJ9</accession>
<evidence type="ECO:0000256" key="4">
    <source>
        <dbReference type="SAM" id="MobiDB-lite"/>
    </source>
</evidence>
<sequence>MGFTAAFLLLLLAAPAAHAVQYIVGDSVGWTTTGDYEGWVQGKTFTVGDTLLFNYGGSHAVDVVSKSDYDNCNSGNALSSHNDGNTVITLSNSGPMYFICPTIGHCAGGMKLSVNVVAAGGNSPPTPSGSPTTPGTTPSGGSSTPSPPSPRPSRAPSIMNYGFVLAFWPVLGAILAVMS</sequence>
<dbReference type="InterPro" id="IPR003245">
    <property type="entry name" value="Phytocyanin_dom"/>
</dbReference>
<evidence type="ECO:0000259" key="7">
    <source>
        <dbReference type="PROSITE" id="PS51485"/>
    </source>
</evidence>
<evidence type="ECO:0000256" key="6">
    <source>
        <dbReference type="SAM" id="SignalP"/>
    </source>
</evidence>
<dbReference type="PANTHER" id="PTHR33021">
    <property type="entry name" value="BLUE COPPER PROTEIN"/>
    <property type="match status" value="1"/>
</dbReference>
<feature type="domain" description="Phytocyanin" evidence="7">
    <location>
        <begin position="20"/>
        <end position="118"/>
    </location>
</feature>
<keyword evidence="5" id="KW-1133">Transmembrane helix</keyword>
<dbReference type="CDD" id="cd04216">
    <property type="entry name" value="Phytocyanin"/>
    <property type="match status" value="1"/>
</dbReference>
<keyword evidence="3" id="KW-0325">Glycoprotein</keyword>
<dbReference type="Proteomes" id="UP000436088">
    <property type="component" value="Unassembled WGS sequence"/>
</dbReference>
<dbReference type="OrthoDB" id="997418at2759"/>
<evidence type="ECO:0000256" key="3">
    <source>
        <dbReference type="ARBA" id="ARBA00023180"/>
    </source>
</evidence>
<dbReference type="GO" id="GO:0009055">
    <property type="term" value="F:electron transfer activity"/>
    <property type="evidence" value="ECO:0007669"/>
    <property type="project" value="InterPro"/>
</dbReference>
<dbReference type="Pfam" id="PF02298">
    <property type="entry name" value="Cu_bind_like"/>
    <property type="match status" value="1"/>
</dbReference>
<evidence type="ECO:0000256" key="1">
    <source>
        <dbReference type="ARBA" id="ARBA00022723"/>
    </source>
</evidence>
<feature type="signal peptide" evidence="6">
    <location>
        <begin position="1"/>
        <end position="19"/>
    </location>
</feature>
<dbReference type="PANTHER" id="PTHR33021:SF350">
    <property type="entry name" value="UCLACYANIN-2"/>
    <property type="match status" value="1"/>
</dbReference>
<feature type="compositionally biased region" description="Low complexity" evidence="4">
    <location>
        <begin position="122"/>
        <end position="144"/>
    </location>
</feature>
<keyword evidence="6" id="KW-0732">Signal</keyword>
<feature type="transmembrane region" description="Helical" evidence="5">
    <location>
        <begin position="158"/>
        <end position="178"/>
    </location>
</feature>
<dbReference type="PROSITE" id="PS51485">
    <property type="entry name" value="PHYTOCYANIN"/>
    <property type="match status" value="1"/>
</dbReference>
<dbReference type="AlphaFoldDB" id="A0A6A3BWJ9"/>
<organism evidence="8 9">
    <name type="scientific">Hibiscus syriacus</name>
    <name type="common">Rose of Sharon</name>
    <dbReference type="NCBI Taxonomy" id="106335"/>
    <lineage>
        <taxon>Eukaryota</taxon>
        <taxon>Viridiplantae</taxon>
        <taxon>Streptophyta</taxon>
        <taxon>Embryophyta</taxon>
        <taxon>Tracheophyta</taxon>
        <taxon>Spermatophyta</taxon>
        <taxon>Magnoliopsida</taxon>
        <taxon>eudicotyledons</taxon>
        <taxon>Gunneridae</taxon>
        <taxon>Pentapetalae</taxon>
        <taxon>rosids</taxon>
        <taxon>malvids</taxon>
        <taxon>Malvales</taxon>
        <taxon>Malvaceae</taxon>
        <taxon>Malvoideae</taxon>
        <taxon>Hibiscus</taxon>
    </lineage>
</organism>
<dbReference type="InterPro" id="IPR039391">
    <property type="entry name" value="Phytocyanin-like"/>
</dbReference>